<reference evidence="1" key="1">
    <citation type="submission" date="2014-07" db="EMBL/GenBank/DDBJ databases">
        <authorList>
            <person name="Urmite Genomes Urmite Genomes"/>
        </authorList>
    </citation>
    <scope>NUCLEOTIDE SEQUENCE</scope>
    <source>
        <strain evidence="1">11W110_air</strain>
    </source>
</reference>
<proteinExistence type="predicted"/>
<name>A0A078MTY0_9MICC</name>
<accession>A0A078MTY0</accession>
<protein>
    <submittedName>
        <fullName evidence="1">Uncharacterized protein</fullName>
    </submittedName>
</protein>
<dbReference type="EMBL" id="LN483072">
    <property type="protein sequence ID" value="CEA09664.1"/>
    <property type="molecule type" value="Genomic_DNA"/>
</dbReference>
<gene>
    <name evidence="1" type="ORF">BN1051_03036</name>
</gene>
<organism evidence="1">
    <name type="scientific">Arthrobacter saudimassiliensis</name>
    <dbReference type="NCBI Taxonomy" id="1461584"/>
    <lineage>
        <taxon>Bacteria</taxon>
        <taxon>Bacillati</taxon>
        <taxon>Actinomycetota</taxon>
        <taxon>Actinomycetes</taxon>
        <taxon>Micrococcales</taxon>
        <taxon>Micrococcaceae</taxon>
        <taxon>Arthrobacter</taxon>
    </lineage>
</organism>
<dbReference type="PATRIC" id="fig|1461584.3.peg.3012"/>
<dbReference type="AlphaFoldDB" id="A0A078MTY0"/>
<evidence type="ECO:0000313" key="1">
    <source>
        <dbReference type="EMBL" id="CEA09664.1"/>
    </source>
</evidence>
<sequence length="139" mass="15312">MMTELTWQEAKARTQAMELEIAESIPQDQVADVAQMPTGMLIDCGGSTVNWNGVTTVTLTAGTEPDPVVRALEEKYRESRFELKVRDPAPAGHFEVQLRSPDAAENYIIGAGVEPQTIRIASGSECFPWPEDESIRGEF</sequence>